<evidence type="ECO:0000256" key="18">
    <source>
        <dbReference type="ARBA" id="ARBA00044912"/>
    </source>
</evidence>
<dbReference type="InterPro" id="IPR036259">
    <property type="entry name" value="MFS_trans_sf"/>
</dbReference>
<evidence type="ECO:0000256" key="4">
    <source>
        <dbReference type="ARBA" id="ARBA00022692"/>
    </source>
</evidence>
<comment type="subcellular location">
    <subcellularLocation>
        <location evidence="1">Lysosome membrane</location>
        <topology evidence="1">Multi-pass membrane protein</topology>
    </subcellularLocation>
</comment>
<keyword evidence="27" id="KW-1185">Reference proteome</keyword>
<comment type="catalytic activity">
    <reaction evidence="19">
        <text>L-alanyl-L-lysine(out) = L-alanyl-L-lysine(in)</text>
        <dbReference type="Rhea" id="RHEA:79415"/>
        <dbReference type="ChEBI" id="CHEBI:192470"/>
    </reaction>
</comment>
<comment type="catalytic activity">
    <reaction evidence="16">
        <text>L-lysyl-L-lysine(out) = L-lysyl-L-lysine(in)</text>
        <dbReference type="Rhea" id="RHEA:79403"/>
        <dbReference type="ChEBI" id="CHEBI:229956"/>
    </reaction>
</comment>
<dbReference type="InterPro" id="IPR011701">
    <property type="entry name" value="MFS"/>
</dbReference>
<evidence type="ECO:0000256" key="3">
    <source>
        <dbReference type="ARBA" id="ARBA00022448"/>
    </source>
</evidence>
<evidence type="ECO:0000256" key="16">
    <source>
        <dbReference type="ARBA" id="ARBA00044900"/>
    </source>
</evidence>
<dbReference type="AlphaFoldDB" id="A0AAV9IHD6"/>
<proteinExistence type="inferred from homology"/>
<feature type="transmembrane region" description="Helical" evidence="25">
    <location>
        <begin position="131"/>
        <end position="157"/>
    </location>
</feature>
<comment type="similarity">
    <text evidence="2">Belongs to the major facilitator superfamily.</text>
</comment>
<comment type="function">
    <text evidence="23">Lysosomal dipeptide uniporter that selectively exports lysine, arginine or histidine-containing dipeptides with a net positive charge from the lysosome lumen into the cytosol. Could play a role in a specific type of protein O-glycosylation indirectly regulating macrophages migration and tissue invasion. Also essential for liver homeostasis.</text>
</comment>
<evidence type="ECO:0000256" key="15">
    <source>
        <dbReference type="ARBA" id="ARBA00044899"/>
    </source>
</evidence>
<evidence type="ECO:0000256" key="9">
    <source>
        <dbReference type="ARBA" id="ARBA00044878"/>
    </source>
</evidence>
<dbReference type="Gene3D" id="1.20.1250.20">
    <property type="entry name" value="MFS general substrate transporter like domains"/>
    <property type="match status" value="2"/>
</dbReference>
<evidence type="ECO:0000256" key="1">
    <source>
        <dbReference type="ARBA" id="ARBA00004155"/>
    </source>
</evidence>
<organism evidence="26 27">
    <name type="scientific">Galdieria yellowstonensis</name>
    <dbReference type="NCBI Taxonomy" id="3028027"/>
    <lineage>
        <taxon>Eukaryota</taxon>
        <taxon>Rhodophyta</taxon>
        <taxon>Bangiophyceae</taxon>
        <taxon>Galdieriales</taxon>
        <taxon>Galdieriaceae</taxon>
        <taxon>Galdieria</taxon>
    </lineage>
</organism>
<evidence type="ECO:0000313" key="27">
    <source>
        <dbReference type="Proteomes" id="UP001300502"/>
    </source>
</evidence>
<feature type="transmembrane region" description="Helical" evidence="25">
    <location>
        <begin position="191"/>
        <end position="213"/>
    </location>
</feature>
<comment type="caution">
    <text evidence="26">The sequence shown here is derived from an EMBL/GenBank/DDBJ whole genome shotgun (WGS) entry which is preliminary data.</text>
</comment>
<comment type="catalytic activity">
    <reaction evidence="15">
        <text>L-arginyl-L-alpha-amino acid(out) = L-arginyl-L-alpha-amino acid(in)</text>
        <dbReference type="Rhea" id="RHEA:79371"/>
        <dbReference type="ChEBI" id="CHEBI:84315"/>
    </reaction>
</comment>
<feature type="transmembrane region" description="Helical" evidence="25">
    <location>
        <begin position="57"/>
        <end position="78"/>
    </location>
</feature>
<dbReference type="EMBL" id="JANCYU010000043">
    <property type="protein sequence ID" value="KAK4526775.1"/>
    <property type="molecule type" value="Genomic_DNA"/>
</dbReference>
<comment type="catalytic activity">
    <reaction evidence="17">
        <text>L-arginyl-glycine(out) = L-arginyl-glycine(in)</text>
        <dbReference type="Rhea" id="RHEA:79391"/>
        <dbReference type="ChEBI" id="CHEBI:229955"/>
    </reaction>
</comment>
<comment type="catalytic activity">
    <reaction evidence="11">
        <text>L-alpha-aminoacyl-L-histidine(out) = L-alpha-aminoacyl-L-histidine(in)</text>
        <dbReference type="Rhea" id="RHEA:79375"/>
        <dbReference type="ChEBI" id="CHEBI:229967"/>
    </reaction>
</comment>
<dbReference type="PANTHER" id="PTHR23512:SF3">
    <property type="entry name" value="MAJOR FACILITATOR SUPERFAMILY DOMAIN-CONTAINING PROTEIN 1"/>
    <property type="match status" value="1"/>
</dbReference>
<evidence type="ECO:0000256" key="23">
    <source>
        <dbReference type="ARBA" id="ARBA00045709"/>
    </source>
</evidence>
<comment type="catalytic activity">
    <reaction evidence="18">
        <text>L-histidyl-L-alpha-amino acid(out) = L-histidyl-L-alpha-amino acid(in)</text>
        <dbReference type="Rhea" id="RHEA:79379"/>
        <dbReference type="ChEBI" id="CHEBI:229964"/>
    </reaction>
</comment>
<dbReference type="GO" id="GO:0022857">
    <property type="term" value="F:transmembrane transporter activity"/>
    <property type="evidence" value="ECO:0007669"/>
    <property type="project" value="InterPro"/>
</dbReference>
<comment type="catalytic activity">
    <reaction evidence="9">
        <text>L-histidyl-glycine(out) = L-histidyl-glycine(in)</text>
        <dbReference type="Rhea" id="RHEA:79395"/>
        <dbReference type="ChEBI" id="CHEBI:229957"/>
    </reaction>
</comment>
<dbReference type="Pfam" id="PF07690">
    <property type="entry name" value="MFS_1"/>
    <property type="match status" value="1"/>
</dbReference>
<gene>
    <name evidence="26" type="ORF">GAYE_SCF27MG4692</name>
</gene>
<evidence type="ECO:0000256" key="6">
    <source>
        <dbReference type="ARBA" id="ARBA00023136"/>
    </source>
</evidence>
<keyword evidence="7" id="KW-0458">Lysosome</keyword>
<feature type="transmembrane region" description="Helical" evidence="25">
    <location>
        <begin position="254"/>
        <end position="273"/>
    </location>
</feature>
<comment type="catalytic activity">
    <reaction evidence="13">
        <text>L-alpha-aminoacyl-L-lysine(out) = L-alpha-aminoacyl-L-lysine(in)</text>
        <dbReference type="Rhea" id="RHEA:79383"/>
        <dbReference type="ChEBI" id="CHEBI:229966"/>
    </reaction>
</comment>
<dbReference type="SUPFAM" id="SSF103473">
    <property type="entry name" value="MFS general substrate transporter"/>
    <property type="match status" value="1"/>
</dbReference>
<feature type="transmembrane region" description="Helical" evidence="25">
    <location>
        <begin position="293"/>
        <end position="313"/>
    </location>
</feature>
<feature type="transmembrane region" description="Helical" evidence="25">
    <location>
        <begin position="90"/>
        <end position="111"/>
    </location>
</feature>
<feature type="transmembrane region" description="Helical" evidence="25">
    <location>
        <begin position="325"/>
        <end position="350"/>
    </location>
</feature>
<evidence type="ECO:0000256" key="2">
    <source>
        <dbReference type="ARBA" id="ARBA00008335"/>
    </source>
</evidence>
<comment type="subunit">
    <text evidence="24">Homodimer. Interacts with lysosomal protein GLMP (via lumenal domain); the interaction starts while both proteins are still in the endoplasmic reticulum and is required for stabilization of MFSD1 in lysosomes but has no direct effect on its targeting to lysosomes or transporter activity.</text>
</comment>
<accession>A0AAV9IHD6</accession>
<keyword evidence="6 25" id="KW-0472">Membrane</keyword>
<evidence type="ECO:0000256" key="12">
    <source>
        <dbReference type="ARBA" id="ARBA00044891"/>
    </source>
</evidence>
<dbReference type="GO" id="GO:0005765">
    <property type="term" value="C:lysosomal membrane"/>
    <property type="evidence" value="ECO:0007669"/>
    <property type="project" value="UniProtKB-SubCell"/>
</dbReference>
<evidence type="ECO:0000256" key="24">
    <source>
        <dbReference type="ARBA" id="ARBA00046376"/>
    </source>
</evidence>
<name>A0AAV9IHD6_9RHOD</name>
<feature type="transmembrane region" description="Helical" evidence="25">
    <location>
        <begin position="362"/>
        <end position="380"/>
    </location>
</feature>
<protein>
    <recommendedName>
        <fullName evidence="21">Lysosomal dipeptide transporter MFSD1</fullName>
    </recommendedName>
    <alternativeName>
        <fullName evidence="22">Major facilitator superfamily domain-containing protein 1</fullName>
    </alternativeName>
</protein>
<comment type="catalytic activity">
    <reaction evidence="12">
        <text>L-lysyl-L-alpha-amino acid(out) = L-lysyl-L-alpha-amino acid(in)</text>
        <dbReference type="Rhea" id="RHEA:79387"/>
        <dbReference type="ChEBI" id="CHEBI:229965"/>
    </reaction>
</comment>
<dbReference type="InterPro" id="IPR052187">
    <property type="entry name" value="MFSD1"/>
</dbReference>
<evidence type="ECO:0000256" key="13">
    <source>
        <dbReference type="ARBA" id="ARBA00044893"/>
    </source>
</evidence>
<comment type="catalytic activity">
    <reaction evidence="14">
        <text>L-aspartyl-L-lysine(out) = L-aspartyl-L-lysine(in)</text>
        <dbReference type="Rhea" id="RHEA:79411"/>
        <dbReference type="ChEBI" id="CHEBI:229953"/>
    </reaction>
</comment>
<evidence type="ECO:0000256" key="21">
    <source>
        <dbReference type="ARBA" id="ARBA00044985"/>
    </source>
</evidence>
<evidence type="ECO:0000256" key="19">
    <source>
        <dbReference type="ARBA" id="ARBA00044919"/>
    </source>
</evidence>
<dbReference type="PANTHER" id="PTHR23512">
    <property type="entry name" value="MAJOR FACILITATOR SUPERFAMILY DOMAIN-CONTAINING PROTEIN 1"/>
    <property type="match status" value="1"/>
</dbReference>
<keyword evidence="4 25" id="KW-0812">Transmembrane</keyword>
<keyword evidence="3" id="KW-0813">Transport</keyword>
<comment type="catalytic activity">
    <reaction evidence="8">
        <text>L-lysyl-L-alanine(out) = L-lysyl-L-alanine(in)</text>
        <dbReference type="Rhea" id="RHEA:79399"/>
        <dbReference type="ChEBI" id="CHEBI:229954"/>
    </reaction>
</comment>
<evidence type="ECO:0000256" key="22">
    <source>
        <dbReference type="ARBA" id="ARBA00045018"/>
    </source>
</evidence>
<reference evidence="26 27" key="1">
    <citation type="submission" date="2022-07" db="EMBL/GenBank/DDBJ databases">
        <title>Genome-wide signatures of adaptation to extreme environments.</title>
        <authorList>
            <person name="Cho C.H."/>
            <person name="Yoon H.S."/>
        </authorList>
    </citation>
    <scope>NUCLEOTIDE SEQUENCE [LARGE SCALE GENOMIC DNA]</scope>
    <source>
        <strain evidence="26 27">108.79 E11</strain>
    </source>
</reference>
<sequence>MVQNSVSASLPRRRQRFVVLFFACLFTFGSYFCFDTPGALGSELEHGSLKLSATEFNLLYSVYAWPNILLVFLGGFFIDTLGSRPCSVVLSLITLIGQLITTIEHYSITLVPRKLGSIIAFNILPSYSQRFGLSAAFLLGALLCIVSFVATLCFVYVDKKAEEEFVFSQQVVEASLTDVEHKFPSKGIFPLSFWLGSITGMVAYSIFFSFIAIGTDLFQLEFDMPGPTCGFLVSLIYNVSMFLAPLLGKLLDLYGYRGVAIGLAMLFTSFSLHVLSNSFHYTKLFPIFSNMQLLFICSILLGLGLSGISSALWPTLAICVSPQSLATAIGIAQALQNLGTSLTTFFMGIIIDRKGYRQALQFLQMLGMFSCFVVLCWNLVDKFGDDRINRPSEQLEEIEELQQPLASEKQTSGKLMIVPVTPRVVILVRQRLLGPQGESGIVRRNYYAKIGIQ</sequence>
<evidence type="ECO:0000256" key="17">
    <source>
        <dbReference type="ARBA" id="ARBA00044903"/>
    </source>
</evidence>
<evidence type="ECO:0000256" key="11">
    <source>
        <dbReference type="ARBA" id="ARBA00044884"/>
    </source>
</evidence>
<comment type="catalytic activity">
    <reaction evidence="20">
        <text>L-lysyl-glycine(out) = L-lysyl-glycine(in)</text>
        <dbReference type="Rhea" id="RHEA:79407"/>
        <dbReference type="ChEBI" id="CHEBI:191202"/>
    </reaction>
</comment>
<evidence type="ECO:0000256" key="7">
    <source>
        <dbReference type="ARBA" id="ARBA00023228"/>
    </source>
</evidence>
<dbReference type="Proteomes" id="UP001300502">
    <property type="component" value="Unassembled WGS sequence"/>
</dbReference>
<keyword evidence="5 25" id="KW-1133">Transmembrane helix</keyword>
<comment type="catalytic activity">
    <reaction evidence="10">
        <text>L-alpha-aminoacyl-L-arginine(out) = L-alpha-aminoacyl-L-arginine(in)</text>
        <dbReference type="Rhea" id="RHEA:79367"/>
        <dbReference type="ChEBI" id="CHEBI:229968"/>
    </reaction>
</comment>
<evidence type="ECO:0000256" key="20">
    <source>
        <dbReference type="ARBA" id="ARBA00044924"/>
    </source>
</evidence>
<feature type="transmembrane region" description="Helical" evidence="25">
    <location>
        <begin position="225"/>
        <end position="247"/>
    </location>
</feature>
<evidence type="ECO:0000256" key="5">
    <source>
        <dbReference type="ARBA" id="ARBA00022989"/>
    </source>
</evidence>
<evidence type="ECO:0000313" key="26">
    <source>
        <dbReference type="EMBL" id="KAK4526775.1"/>
    </source>
</evidence>
<evidence type="ECO:0000256" key="8">
    <source>
        <dbReference type="ARBA" id="ARBA00044876"/>
    </source>
</evidence>
<evidence type="ECO:0000256" key="10">
    <source>
        <dbReference type="ARBA" id="ARBA00044881"/>
    </source>
</evidence>
<evidence type="ECO:0000256" key="14">
    <source>
        <dbReference type="ARBA" id="ARBA00044898"/>
    </source>
</evidence>
<evidence type="ECO:0000256" key="25">
    <source>
        <dbReference type="SAM" id="Phobius"/>
    </source>
</evidence>